<comment type="caution">
    <text evidence="10">The sequence shown here is derived from an EMBL/GenBank/DDBJ whole genome shotgun (WGS) entry which is preliminary data.</text>
</comment>
<evidence type="ECO:0000256" key="6">
    <source>
        <dbReference type="ARBA" id="ARBA00022989"/>
    </source>
</evidence>
<keyword evidence="8 9" id="KW-0472">Membrane</keyword>
<reference evidence="10" key="1">
    <citation type="journal article" date="2014" name="Int. J. Syst. Evol. Microbiol.">
        <title>Complete genome sequence of Corynebacterium casei LMG S-19264T (=DSM 44701T), isolated from a smear-ripened cheese.</title>
        <authorList>
            <consortium name="US DOE Joint Genome Institute (JGI-PGF)"/>
            <person name="Walter F."/>
            <person name="Albersmeier A."/>
            <person name="Kalinowski J."/>
            <person name="Ruckert C."/>
        </authorList>
    </citation>
    <scope>NUCLEOTIDE SEQUENCE</scope>
    <source>
        <strain evidence="10">CGMCC 1.15758</strain>
    </source>
</reference>
<dbReference type="PIRSF" id="PIRSF001294">
    <property type="entry name" value="K_ATPaseA"/>
    <property type="match status" value="1"/>
</dbReference>
<keyword evidence="5 9" id="KW-0630">Potassium</keyword>
<comment type="similarity">
    <text evidence="9">Belongs to the KdpA family.</text>
</comment>
<evidence type="ECO:0000256" key="9">
    <source>
        <dbReference type="HAMAP-Rule" id="MF_00275"/>
    </source>
</evidence>
<keyword evidence="4 9" id="KW-0812">Transmembrane</keyword>
<sequence>MSTLREVLDDNIFRRDNGGVSHLYDYCFNFPRAILGKSMYHNIWLFVIFIGVLLVITKPLGTYIYNVYHGRRTFLDWFASPLERGYGKLIGAHLNKEQSAKQYLLSLLVFSLFALLFVFVILMLQAFLPLNPRHIDNMTWHQAFNTAASFVSNTNWQSYSGETGVSYLSQMAALAVQNFVSAAVGISVAIALFRGIARNNETTIGNFWSDLGKAVFWILLPLCIVITIVYILQGVPQNFMDYVHAHTLSGAEQIIPQGPVASQEAIKSLGTNGGGFFNANSAHPYENPTALTNFIQVLSIFAIGAALTYTFGKWVGNTKQGWFILAVMGVLFICSLTVMTYAELKGMPNPQGTHIADIYGQSGHLANLEGKEMRFGIFQSTLYNTVSTSASDGGVNSMLDSYTPIGGAAALVNMALGEIIIGGVGTGMYGFLLFMLLSVFIASLMVGRIPSILGKRIEGTQMKWVMLGVLISPCCVLIFTAIASVLPSTYASLTNTGAHGFSEILYAYISAANNNGSAFTGLNANTLFFNVTLGLAMLLGRFVTIAAVIMLAGSLVATKRATNQVGSSLLSTTSVLFGVLVLFTILIVGGLTIFPALSLGPILDYVTF</sequence>
<dbReference type="PANTHER" id="PTHR30607">
    <property type="entry name" value="POTASSIUM-TRANSPORTING ATPASE A CHAIN"/>
    <property type="match status" value="1"/>
</dbReference>
<name>A0A8J2Z5Q3_9GAMM</name>
<proteinExistence type="inferred from homology"/>
<evidence type="ECO:0000313" key="11">
    <source>
        <dbReference type="Proteomes" id="UP000636949"/>
    </source>
</evidence>
<evidence type="ECO:0000256" key="4">
    <source>
        <dbReference type="ARBA" id="ARBA00022692"/>
    </source>
</evidence>
<dbReference type="GO" id="GO:0005886">
    <property type="term" value="C:plasma membrane"/>
    <property type="evidence" value="ECO:0007669"/>
    <property type="project" value="UniProtKB-SubCell"/>
</dbReference>
<accession>A0A8J2Z5Q3</accession>
<evidence type="ECO:0000256" key="2">
    <source>
        <dbReference type="ARBA" id="ARBA00022475"/>
    </source>
</evidence>
<feature type="transmembrane region" description="Helical" evidence="9">
    <location>
        <begin position="290"/>
        <end position="310"/>
    </location>
</feature>
<keyword evidence="1 9" id="KW-0813">Transport</keyword>
<dbReference type="HAMAP" id="MF_00275">
    <property type="entry name" value="KdpA"/>
    <property type="match status" value="1"/>
</dbReference>
<organism evidence="10 11">
    <name type="scientific">Cysteiniphilum litorale</name>
    <dbReference type="NCBI Taxonomy" id="2056700"/>
    <lineage>
        <taxon>Bacteria</taxon>
        <taxon>Pseudomonadati</taxon>
        <taxon>Pseudomonadota</taxon>
        <taxon>Gammaproteobacteria</taxon>
        <taxon>Thiotrichales</taxon>
        <taxon>Fastidiosibacteraceae</taxon>
        <taxon>Cysteiniphilum</taxon>
    </lineage>
</organism>
<dbReference type="InterPro" id="IPR004623">
    <property type="entry name" value="KdpA"/>
</dbReference>
<feature type="transmembrane region" description="Helical" evidence="9">
    <location>
        <begin position="43"/>
        <end position="65"/>
    </location>
</feature>
<dbReference type="GO" id="GO:0008556">
    <property type="term" value="F:P-type potassium transmembrane transporter activity"/>
    <property type="evidence" value="ECO:0007669"/>
    <property type="project" value="InterPro"/>
</dbReference>
<evidence type="ECO:0000256" key="3">
    <source>
        <dbReference type="ARBA" id="ARBA00022538"/>
    </source>
</evidence>
<evidence type="ECO:0000256" key="7">
    <source>
        <dbReference type="ARBA" id="ARBA00023065"/>
    </source>
</evidence>
<dbReference type="NCBIfam" id="TIGR00680">
    <property type="entry name" value="kdpA"/>
    <property type="match status" value="1"/>
</dbReference>
<comment type="subcellular location">
    <subcellularLocation>
        <location evidence="9">Cell membrane</location>
        <topology evidence="9">Multi-pass membrane protein</topology>
    </subcellularLocation>
</comment>
<comment type="function">
    <text evidence="9">Part of the high-affinity ATP-driven potassium transport (or Kdp) system, which catalyzes the hydrolysis of ATP coupled with the electrogenic transport of potassium into the cytoplasm. This subunit binds the extracellular potassium ions and delivers the ions to the membrane domain of KdpB through an intramembrane tunnel.</text>
</comment>
<feature type="transmembrane region" description="Helical" evidence="9">
    <location>
        <begin position="214"/>
        <end position="232"/>
    </location>
</feature>
<evidence type="ECO:0000313" key="10">
    <source>
        <dbReference type="EMBL" id="GGG02009.1"/>
    </source>
</evidence>
<feature type="transmembrane region" description="Helical" evidence="9">
    <location>
        <begin position="527"/>
        <end position="557"/>
    </location>
</feature>
<evidence type="ECO:0000256" key="8">
    <source>
        <dbReference type="ARBA" id="ARBA00023136"/>
    </source>
</evidence>
<keyword evidence="11" id="KW-1185">Reference proteome</keyword>
<feature type="transmembrane region" description="Helical" evidence="9">
    <location>
        <begin position="322"/>
        <end position="342"/>
    </location>
</feature>
<feature type="transmembrane region" description="Helical" evidence="9">
    <location>
        <begin position="103"/>
        <end position="128"/>
    </location>
</feature>
<dbReference type="EMBL" id="BMJS01000023">
    <property type="protein sequence ID" value="GGG02009.1"/>
    <property type="molecule type" value="Genomic_DNA"/>
</dbReference>
<keyword evidence="3 9" id="KW-0633">Potassium transport</keyword>
<keyword evidence="7 9" id="KW-0406">Ion transport</keyword>
<dbReference type="Proteomes" id="UP000636949">
    <property type="component" value="Unassembled WGS sequence"/>
</dbReference>
<feature type="transmembrane region" description="Helical" evidence="9">
    <location>
        <begin position="464"/>
        <end position="486"/>
    </location>
</feature>
<protein>
    <recommendedName>
        <fullName evidence="9">Potassium-transporting ATPase potassium-binding subunit</fullName>
    </recommendedName>
    <alternativeName>
        <fullName evidence="9">ATP phosphohydrolase [potassium-transporting] A chain</fullName>
    </alternativeName>
    <alternativeName>
        <fullName evidence="9">Potassium-binding and translocating subunit A</fullName>
    </alternativeName>
    <alternativeName>
        <fullName evidence="9">Potassium-translocating ATPase A chain</fullName>
    </alternativeName>
</protein>
<feature type="transmembrane region" description="Helical" evidence="9">
    <location>
        <begin position="171"/>
        <end position="193"/>
    </location>
</feature>
<comment type="subunit">
    <text evidence="9">The system is composed of three essential subunits: KdpA, KdpB and KdpC.</text>
</comment>
<reference evidence="10" key="2">
    <citation type="submission" date="2020-09" db="EMBL/GenBank/DDBJ databases">
        <authorList>
            <person name="Sun Q."/>
            <person name="Zhou Y."/>
        </authorList>
    </citation>
    <scope>NUCLEOTIDE SEQUENCE</scope>
    <source>
        <strain evidence="10">CGMCC 1.15758</strain>
    </source>
</reference>
<feature type="transmembrane region" description="Helical" evidence="9">
    <location>
        <begin position="419"/>
        <end position="444"/>
    </location>
</feature>
<keyword evidence="2 9" id="KW-1003">Cell membrane</keyword>
<dbReference type="Pfam" id="PF03814">
    <property type="entry name" value="KdpA"/>
    <property type="match status" value="1"/>
</dbReference>
<gene>
    <name evidence="9 10" type="primary">kdpA</name>
    <name evidence="10" type="ORF">GCM10010995_19340</name>
</gene>
<dbReference type="PANTHER" id="PTHR30607:SF2">
    <property type="entry name" value="POTASSIUM-TRANSPORTING ATPASE POTASSIUM-BINDING SUBUNIT"/>
    <property type="match status" value="1"/>
</dbReference>
<dbReference type="GO" id="GO:0030955">
    <property type="term" value="F:potassium ion binding"/>
    <property type="evidence" value="ECO:0007669"/>
    <property type="project" value="UniProtKB-UniRule"/>
</dbReference>
<dbReference type="AlphaFoldDB" id="A0A8J2Z5Q3"/>
<evidence type="ECO:0000256" key="5">
    <source>
        <dbReference type="ARBA" id="ARBA00022958"/>
    </source>
</evidence>
<feature type="transmembrane region" description="Helical" evidence="9">
    <location>
        <begin position="569"/>
        <end position="594"/>
    </location>
</feature>
<keyword evidence="6 9" id="KW-1133">Transmembrane helix</keyword>
<evidence type="ECO:0000256" key="1">
    <source>
        <dbReference type="ARBA" id="ARBA00022448"/>
    </source>
</evidence>